<name>A0A023BXX3_9FLAO</name>
<dbReference type="eggNOG" id="ENOG503009F">
    <property type="taxonomic scope" value="Bacteria"/>
</dbReference>
<sequence>MKSYKTASFQELNASELITIEGGAFLPAISTSDTPGLPGLDNQFNKDWGWVGSGPGGQNTSL</sequence>
<dbReference type="RefSeq" id="WP_034239793.1">
    <property type="nucleotide sequence ID" value="NZ_AQRA01000002.1"/>
</dbReference>
<protein>
    <submittedName>
        <fullName evidence="1">Uncharacterized protein</fullName>
    </submittedName>
</protein>
<dbReference type="EMBL" id="AQRA01000002">
    <property type="protein sequence ID" value="EZH74901.1"/>
    <property type="molecule type" value="Genomic_DNA"/>
</dbReference>
<gene>
    <name evidence="1" type="ORF">ATO12_09210</name>
</gene>
<dbReference type="Proteomes" id="UP000023541">
    <property type="component" value="Unassembled WGS sequence"/>
</dbReference>
<organism evidence="1 2">
    <name type="scientific">Aquimarina atlantica</name>
    <dbReference type="NCBI Taxonomy" id="1317122"/>
    <lineage>
        <taxon>Bacteria</taxon>
        <taxon>Pseudomonadati</taxon>
        <taxon>Bacteroidota</taxon>
        <taxon>Flavobacteriia</taxon>
        <taxon>Flavobacteriales</taxon>
        <taxon>Flavobacteriaceae</taxon>
        <taxon>Aquimarina</taxon>
    </lineage>
</organism>
<evidence type="ECO:0000313" key="1">
    <source>
        <dbReference type="EMBL" id="EZH74901.1"/>
    </source>
</evidence>
<evidence type="ECO:0000313" key="2">
    <source>
        <dbReference type="Proteomes" id="UP000023541"/>
    </source>
</evidence>
<keyword evidence="2" id="KW-1185">Reference proteome</keyword>
<comment type="caution">
    <text evidence="1">The sequence shown here is derived from an EMBL/GenBank/DDBJ whole genome shotgun (WGS) entry which is preliminary data.</text>
</comment>
<reference evidence="1 2" key="1">
    <citation type="submission" date="2014-04" db="EMBL/GenBank/DDBJ databases">
        <title>Aquimarina sp. 22II-S11-z7 Genome Sequencing.</title>
        <authorList>
            <person name="Lai Q."/>
        </authorList>
    </citation>
    <scope>NUCLEOTIDE SEQUENCE [LARGE SCALE GENOMIC DNA]</scope>
    <source>
        <strain evidence="1 2">22II-S11-z7</strain>
    </source>
</reference>
<dbReference type="OrthoDB" id="1163762at2"/>
<dbReference type="AlphaFoldDB" id="A0A023BXX3"/>
<accession>A0A023BXX3</accession>
<dbReference type="STRING" id="1317122.ATO12_09210"/>
<proteinExistence type="predicted"/>